<evidence type="ECO:0000256" key="2">
    <source>
        <dbReference type="ARBA" id="ARBA00005770"/>
    </source>
</evidence>
<feature type="region of interest" description="Disordered" evidence="11">
    <location>
        <begin position="76"/>
        <end position="95"/>
    </location>
</feature>
<evidence type="ECO:0000256" key="6">
    <source>
        <dbReference type="ARBA" id="ARBA00023159"/>
    </source>
</evidence>
<dbReference type="InterPro" id="IPR037212">
    <property type="entry name" value="Med7/Med21-like"/>
</dbReference>
<dbReference type="GO" id="GO:0003712">
    <property type="term" value="F:transcription coregulator activity"/>
    <property type="evidence" value="ECO:0007669"/>
    <property type="project" value="TreeGrafter"/>
</dbReference>
<gene>
    <name evidence="12" type="primary">SRB7</name>
    <name evidence="12" type="ORF">LTR78_008478</name>
</gene>
<name>A0AAE0TQC5_9PEZI</name>
<keyword evidence="8 10" id="KW-0539">Nucleus</keyword>
<comment type="subunit">
    <text evidence="3 10">Component of the Mediator complex.</text>
</comment>
<comment type="function">
    <text evidence="9 10">Component of the Mediator complex, a coactivator involved in the regulated transcription of nearly all RNA polymerase II-dependent genes. Mediator functions as a bridge to convey information from gene-specific regulatory proteins to the basal RNA polymerase II transcription machinery. Mediator is recruited to promoters by direct interactions with regulatory proteins and serves as a scaffold for the assembly of a functional preinitiation complex with RNA polymerase II and the general transcription factors.</text>
</comment>
<protein>
    <recommendedName>
        <fullName evidence="4 10">Mediator of RNA polymerase II transcription subunit 21</fullName>
    </recommendedName>
</protein>
<comment type="subcellular location">
    <subcellularLocation>
        <location evidence="1 10">Nucleus</location>
    </subcellularLocation>
</comment>
<dbReference type="EMBL" id="JAUTXT010000041">
    <property type="protein sequence ID" value="KAK3671556.1"/>
    <property type="molecule type" value="Genomic_DNA"/>
</dbReference>
<evidence type="ECO:0000256" key="10">
    <source>
        <dbReference type="RuleBase" id="RU366036"/>
    </source>
</evidence>
<evidence type="ECO:0000256" key="1">
    <source>
        <dbReference type="ARBA" id="ARBA00004123"/>
    </source>
</evidence>
<dbReference type="Proteomes" id="UP001274830">
    <property type="component" value="Unassembled WGS sequence"/>
</dbReference>
<comment type="caution">
    <text evidence="12">The sequence shown here is derived from an EMBL/GenBank/DDBJ whole genome shotgun (WGS) entry which is preliminary data.</text>
</comment>
<evidence type="ECO:0000256" key="11">
    <source>
        <dbReference type="SAM" id="MobiDB-lite"/>
    </source>
</evidence>
<keyword evidence="5 10" id="KW-0805">Transcription regulation</keyword>
<dbReference type="GO" id="GO:0006357">
    <property type="term" value="P:regulation of transcription by RNA polymerase II"/>
    <property type="evidence" value="ECO:0007669"/>
    <property type="project" value="TreeGrafter"/>
</dbReference>
<feature type="compositionally biased region" description="Polar residues" evidence="11">
    <location>
        <begin position="51"/>
        <end position="64"/>
    </location>
</feature>
<keyword evidence="13" id="KW-1185">Reference proteome</keyword>
<feature type="region of interest" description="Disordered" evidence="11">
    <location>
        <begin position="32"/>
        <end position="70"/>
    </location>
</feature>
<dbReference type="GO" id="GO:0016592">
    <property type="term" value="C:mediator complex"/>
    <property type="evidence" value="ECO:0007669"/>
    <property type="project" value="UniProtKB-UniRule"/>
</dbReference>
<evidence type="ECO:0000256" key="3">
    <source>
        <dbReference type="ARBA" id="ARBA00011837"/>
    </source>
</evidence>
<comment type="similarity">
    <text evidence="2 10">Belongs to the Mediator complex subunit 21 family.</text>
</comment>
<keyword evidence="7 10" id="KW-0804">Transcription</keyword>
<dbReference type="GeneID" id="89962355"/>
<evidence type="ECO:0000256" key="7">
    <source>
        <dbReference type="ARBA" id="ARBA00023163"/>
    </source>
</evidence>
<dbReference type="Gene3D" id="6.10.280.10">
    <property type="entry name" value="Mediator complex, subunit Med21"/>
    <property type="match status" value="1"/>
</dbReference>
<dbReference type="PANTHER" id="PTHR13381">
    <property type="entry name" value="RNA POLYMERASE II HOLOENZYME COMPONENT SRB7"/>
    <property type="match status" value="1"/>
</dbReference>
<evidence type="ECO:0000256" key="9">
    <source>
        <dbReference type="ARBA" id="ARBA00025687"/>
    </source>
</evidence>
<accession>A0AAE0TQC5</accession>
<evidence type="ECO:0000256" key="5">
    <source>
        <dbReference type="ARBA" id="ARBA00023015"/>
    </source>
</evidence>
<evidence type="ECO:0000256" key="8">
    <source>
        <dbReference type="ARBA" id="ARBA00023242"/>
    </source>
</evidence>
<keyword evidence="6 10" id="KW-0010">Activator</keyword>
<dbReference type="PANTHER" id="PTHR13381:SF0">
    <property type="entry name" value="MEDIATOR OF RNA POLYMERASE II TRANSCRIPTION SUBUNIT 21"/>
    <property type="match status" value="1"/>
</dbReference>
<sequence length="189" mass="20865">MADRLTQLQDAIDNQLTLMYAAVNYIRTRHPYGDIPGQPSQAPDPAPLSAVPQSLPNGDGSQPNGPVPGAKAIALDQQQGSKTSTPPPEQPDNFNASLHELARDLVLQEQQIEILINSLPGLGSSEPSQQRRMRELEAELRTVEGVRRKAEEEKEVMVNKLGDILTRTQRVPRDTSMLQSHVHRHVTMS</sequence>
<organism evidence="12 13">
    <name type="scientific">Recurvomyces mirabilis</name>
    <dbReference type="NCBI Taxonomy" id="574656"/>
    <lineage>
        <taxon>Eukaryota</taxon>
        <taxon>Fungi</taxon>
        <taxon>Dikarya</taxon>
        <taxon>Ascomycota</taxon>
        <taxon>Pezizomycotina</taxon>
        <taxon>Dothideomycetes</taxon>
        <taxon>Dothideomycetidae</taxon>
        <taxon>Mycosphaerellales</taxon>
        <taxon>Teratosphaeriaceae</taxon>
        <taxon>Recurvomyces</taxon>
    </lineage>
</organism>
<dbReference type="AlphaFoldDB" id="A0AAE0TQC5"/>
<dbReference type="InterPro" id="IPR021384">
    <property type="entry name" value="Mediator_Med21"/>
</dbReference>
<evidence type="ECO:0000313" key="13">
    <source>
        <dbReference type="Proteomes" id="UP001274830"/>
    </source>
</evidence>
<proteinExistence type="inferred from homology"/>
<dbReference type="Pfam" id="PF11221">
    <property type="entry name" value="Med21"/>
    <property type="match status" value="1"/>
</dbReference>
<dbReference type="RefSeq" id="XP_064694520.1">
    <property type="nucleotide sequence ID" value="XM_064837816.1"/>
</dbReference>
<evidence type="ECO:0000256" key="4">
    <source>
        <dbReference type="ARBA" id="ARBA00019691"/>
    </source>
</evidence>
<reference evidence="12" key="1">
    <citation type="submission" date="2023-07" db="EMBL/GenBank/DDBJ databases">
        <title>Black Yeasts Isolated from many extreme environments.</title>
        <authorList>
            <person name="Coleine C."/>
            <person name="Stajich J.E."/>
            <person name="Selbmann L."/>
        </authorList>
    </citation>
    <scope>NUCLEOTIDE SEQUENCE</scope>
    <source>
        <strain evidence="12">CCFEE 5485</strain>
    </source>
</reference>
<evidence type="ECO:0000313" key="12">
    <source>
        <dbReference type="EMBL" id="KAK3671556.1"/>
    </source>
</evidence>
<dbReference type="SUPFAM" id="SSF140718">
    <property type="entry name" value="Mediator hinge subcomplex-like"/>
    <property type="match status" value="1"/>
</dbReference>